<name>A0AAD1WUF5_PELCU</name>
<dbReference type="AlphaFoldDB" id="A0AAD1WUF5"/>
<feature type="region of interest" description="Disordered" evidence="1">
    <location>
        <begin position="1"/>
        <end position="55"/>
    </location>
</feature>
<evidence type="ECO:0000313" key="3">
    <source>
        <dbReference type="Proteomes" id="UP001295444"/>
    </source>
</evidence>
<organism evidence="2 3">
    <name type="scientific">Pelobates cultripes</name>
    <name type="common">Western spadefoot toad</name>
    <dbReference type="NCBI Taxonomy" id="61616"/>
    <lineage>
        <taxon>Eukaryota</taxon>
        <taxon>Metazoa</taxon>
        <taxon>Chordata</taxon>
        <taxon>Craniata</taxon>
        <taxon>Vertebrata</taxon>
        <taxon>Euteleostomi</taxon>
        <taxon>Amphibia</taxon>
        <taxon>Batrachia</taxon>
        <taxon>Anura</taxon>
        <taxon>Pelobatoidea</taxon>
        <taxon>Pelobatidae</taxon>
        <taxon>Pelobates</taxon>
    </lineage>
</organism>
<accession>A0AAD1WUF5</accession>
<reference evidence="2" key="1">
    <citation type="submission" date="2022-03" db="EMBL/GenBank/DDBJ databases">
        <authorList>
            <person name="Alioto T."/>
            <person name="Alioto T."/>
            <person name="Gomez Garrido J."/>
        </authorList>
    </citation>
    <scope>NUCLEOTIDE SEQUENCE</scope>
</reference>
<sequence length="121" mass="13676">MGRATGHDPPQHYNDHKPPLRNSPSAREATHRRTPPHDRTGHTRREAPHPPMTAERTRIHYPQLHASTIWPYVTTYTAQEVAGRIPNSGRCPEDHLLDPDDLVIGETIGGHFYNLLPSISQ</sequence>
<protein>
    <submittedName>
        <fullName evidence="2">Uncharacterized protein</fullName>
    </submittedName>
</protein>
<evidence type="ECO:0000256" key="1">
    <source>
        <dbReference type="SAM" id="MobiDB-lite"/>
    </source>
</evidence>
<dbReference type="Proteomes" id="UP001295444">
    <property type="component" value="Chromosome 11"/>
</dbReference>
<evidence type="ECO:0000313" key="2">
    <source>
        <dbReference type="EMBL" id="CAH2322416.1"/>
    </source>
</evidence>
<proteinExistence type="predicted"/>
<gene>
    <name evidence="2" type="ORF">PECUL_23A008617</name>
</gene>
<dbReference type="EMBL" id="OW240922">
    <property type="protein sequence ID" value="CAH2322416.1"/>
    <property type="molecule type" value="Genomic_DNA"/>
</dbReference>
<feature type="compositionally biased region" description="Basic and acidic residues" evidence="1">
    <location>
        <begin position="28"/>
        <end position="48"/>
    </location>
</feature>
<keyword evidence="3" id="KW-1185">Reference proteome</keyword>
<feature type="compositionally biased region" description="Basic and acidic residues" evidence="1">
    <location>
        <begin position="1"/>
        <end position="18"/>
    </location>
</feature>